<evidence type="ECO:0000256" key="1">
    <source>
        <dbReference type="SAM" id="MobiDB-lite"/>
    </source>
</evidence>
<feature type="region of interest" description="Disordered" evidence="1">
    <location>
        <begin position="169"/>
        <end position="188"/>
    </location>
</feature>
<dbReference type="PANTHER" id="PTHR33096:SF1">
    <property type="entry name" value="CXC1-LIKE CYSTEINE CLUSTER ASSOCIATED WITH KDZ TRANSPOSASES DOMAIN-CONTAINING PROTEIN"/>
    <property type="match status" value="1"/>
</dbReference>
<accession>A0A4S4KLP2</accession>
<comment type="caution">
    <text evidence="2">The sequence shown here is derived from an EMBL/GenBank/DDBJ whole genome shotgun (WGS) entry which is preliminary data.</text>
</comment>
<evidence type="ECO:0000313" key="2">
    <source>
        <dbReference type="EMBL" id="THG99401.1"/>
    </source>
</evidence>
<keyword evidence="3" id="KW-1185">Reference proteome</keyword>
<feature type="compositionally biased region" description="Basic residues" evidence="1">
    <location>
        <begin position="1"/>
        <end position="11"/>
    </location>
</feature>
<dbReference type="AlphaFoldDB" id="A0A4S4KLP2"/>
<protein>
    <submittedName>
        <fullName evidence="2">Uncharacterized protein</fullName>
    </submittedName>
</protein>
<gene>
    <name evidence="2" type="ORF">EW026_g2930</name>
</gene>
<sequence>MTQSKPKKRPARSTSASVRMATLSDSGRLRTKPSRLSDLRAERLQSERERAEQDQAFVSMAAQRLVESALEAGHSPHNMQDDFMLMDAAQDVGQWEDEEEDEDEDVQLDGLRDGEDWDNARGFTVKCGWRGTRRRHDQRTCRQHNRQMHRGWDLQSSDLASAYLEWKRGERSPPPSAECADGSSHGKETTCHTFEVSVVDVFDRIETRAVKQLAGEWANVSLLRVGLIGCSPHQPTIAISLRALELFHQIRRRQSSFSTQAMAKVFCALHDVTYFQTFRNQLSSAFDAYLNILQQV</sequence>
<reference evidence="2 3" key="1">
    <citation type="submission" date="2019-02" db="EMBL/GenBank/DDBJ databases">
        <title>Genome sequencing of the rare red list fungi Phlebia centrifuga.</title>
        <authorList>
            <person name="Buettner E."/>
            <person name="Kellner H."/>
        </authorList>
    </citation>
    <scope>NUCLEOTIDE SEQUENCE [LARGE SCALE GENOMIC DNA]</scope>
    <source>
        <strain evidence="2 3">DSM 108282</strain>
    </source>
</reference>
<dbReference type="EMBL" id="SGPJ01000081">
    <property type="protein sequence ID" value="THG99401.1"/>
    <property type="molecule type" value="Genomic_DNA"/>
</dbReference>
<dbReference type="Proteomes" id="UP000309038">
    <property type="component" value="Unassembled WGS sequence"/>
</dbReference>
<dbReference type="PANTHER" id="PTHR33096">
    <property type="entry name" value="CXC2 DOMAIN-CONTAINING PROTEIN"/>
    <property type="match status" value="1"/>
</dbReference>
<proteinExistence type="predicted"/>
<evidence type="ECO:0000313" key="3">
    <source>
        <dbReference type="Proteomes" id="UP000309038"/>
    </source>
</evidence>
<organism evidence="2 3">
    <name type="scientific">Hermanssonia centrifuga</name>
    <dbReference type="NCBI Taxonomy" id="98765"/>
    <lineage>
        <taxon>Eukaryota</taxon>
        <taxon>Fungi</taxon>
        <taxon>Dikarya</taxon>
        <taxon>Basidiomycota</taxon>
        <taxon>Agaricomycotina</taxon>
        <taxon>Agaricomycetes</taxon>
        <taxon>Polyporales</taxon>
        <taxon>Meruliaceae</taxon>
        <taxon>Hermanssonia</taxon>
    </lineage>
</organism>
<name>A0A4S4KLP2_9APHY</name>
<feature type="region of interest" description="Disordered" evidence="1">
    <location>
        <begin position="1"/>
        <end position="38"/>
    </location>
</feature>